<sequence>MTNQKENRYNRRDFLKAGGVGAGALALSAGAMGIPGMFETETAQAYSNIDGVKSSDFPRKDGETNDTKRLQRLINASENEGWIPIHLNENKPYVISDTILIDSGDKKPLIFGKGFRRTVINGENLPAGKPAIKVHGGWGMMTGGMLFGVGFHGNENSIGIEIAGVNGFRVDFCQFELNKVGILFHNEILQEFTEACTASHCDFRGSCKTAVEYKQSNNVESFHGTGIRSCTINQGAEETEPKIRIGENCIPFNAPLEFNIWTRGQTPIIKNDGNEPATFYGTISIENFDHGDSGYKVEMVSKKDSPVYLIGAVSALDDQSQLGNLVLCDRVQVNPDRTINVQTKKSQHLFQLTTGANETIAVTNGVSSIITIYLQAADYNYAYTLLVYRNVGDDKGTVTNLANHKNHNAAMYYGPTFSVESGKLVITNKNFPESGVTAKLSVLDIGSRYQYFMV</sequence>
<dbReference type="AlphaFoldDB" id="A0A0M5JC60"/>
<dbReference type="InterPro" id="IPR006311">
    <property type="entry name" value="TAT_signal"/>
</dbReference>
<name>A0A0M5JC60_9BACI</name>
<evidence type="ECO:0000313" key="2">
    <source>
        <dbReference type="Proteomes" id="UP000067625"/>
    </source>
</evidence>
<dbReference type="Proteomes" id="UP000067625">
    <property type="component" value="Chromosome"/>
</dbReference>
<organism evidence="1 2">
    <name type="scientific">Bacillus gobiensis</name>
    <dbReference type="NCBI Taxonomy" id="1441095"/>
    <lineage>
        <taxon>Bacteria</taxon>
        <taxon>Bacillati</taxon>
        <taxon>Bacillota</taxon>
        <taxon>Bacilli</taxon>
        <taxon>Bacillales</taxon>
        <taxon>Bacillaceae</taxon>
        <taxon>Bacillus</taxon>
    </lineage>
</organism>
<reference evidence="2" key="1">
    <citation type="submission" date="2015-08" db="EMBL/GenBank/DDBJ databases">
        <title>Genome sequencing project for genomic taxonomy and phylogenomics of Bacillus-like bacteria.</title>
        <authorList>
            <person name="Liu B."/>
            <person name="Wang J."/>
            <person name="Zhu Y."/>
            <person name="Liu G."/>
            <person name="Chen Q."/>
            <person name="Chen Z."/>
            <person name="Lan J."/>
            <person name="Che J."/>
            <person name="Ge C."/>
            <person name="Shi H."/>
            <person name="Pan Z."/>
            <person name="Liu X."/>
        </authorList>
    </citation>
    <scope>NUCLEOTIDE SEQUENCE [LARGE SCALE GENOMIC DNA]</scope>
    <source>
        <strain evidence="2">FJAT-4402</strain>
    </source>
</reference>
<gene>
    <name evidence="1" type="ORF">AM592_14240</name>
</gene>
<dbReference type="OrthoDB" id="952859at2"/>
<dbReference type="STRING" id="1441095.AM592_14240"/>
<dbReference type="SUPFAM" id="SSF51126">
    <property type="entry name" value="Pectin lyase-like"/>
    <property type="match status" value="1"/>
</dbReference>
<evidence type="ECO:0000313" key="1">
    <source>
        <dbReference type="EMBL" id="ALC82607.1"/>
    </source>
</evidence>
<dbReference type="RefSeq" id="WP_053604412.1">
    <property type="nucleotide sequence ID" value="NZ_CP012600.1"/>
</dbReference>
<proteinExistence type="predicted"/>
<protein>
    <recommendedName>
        <fullName evidence="3">Twin-arginine translocation signal domain-containing protein</fullName>
    </recommendedName>
</protein>
<dbReference type="InterPro" id="IPR011050">
    <property type="entry name" value="Pectin_lyase_fold/virulence"/>
</dbReference>
<dbReference type="InterPro" id="IPR019546">
    <property type="entry name" value="TAT_signal_bac_arc"/>
</dbReference>
<evidence type="ECO:0008006" key="3">
    <source>
        <dbReference type="Google" id="ProtNLM"/>
    </source>
</evidence>
<dbReference type="PATRIC" id="fig|1441095.3.peg.3137"/>
<dbReference type="PROSITE" id="PS51318">
    <property type="entry name" value="TAT"/>
    <property type="match status" value="1"/>
</dbReference>
<dbReference type="NCBIfam" id="TIGR01409">
    <property type="entry name" value="TAT_signal_seq"/>
    <property type="match status" value="1"/>
</dbReference>
<keyword evidence="2" id="KW-1185">Reference proteome</keyword>
<reference evidence="1 2" key="2">
    <citation type="journal article" date="2016" name="Int. J. Syst. Evol. Microbiol.">
        <title>Bacillus gobiensis sp. nov., isolated from a soil sample.</title>
        <authorList>
            <person name="Liu B."/>
            <person name="Liu G.H."/>
            <person name="Cetin S."/>
            <person name="Schumann P."/>
            <person name="Pan Z.Z."/>
            <person name="Chen Q.Q."/>
        </authorList>
    </citation>
    <scope>NUCLEOTIDE SEQUENCE [LARGE SCALE GENOMIC DNA]</scope>
    <source>
        <strain evidence="1 2">FJAT-4402</strain>
    </source>
</reference>
<dbReference type="EMBL" id="CP012600">
    <property type="protein sequence ID" value="ALC82607.1"/>
    <property type="molecule type" value="Genomic_DNA"/>
</dbReference>
<dbReference type="Pfam" id="PF10518">
    <property type="entry name" value="TAT_signal"/>
    <property type="match status" value="1"/>
</dbReference>
<accession>A0A0M5JC60</accession>